<feature type="transmembrane region" description="Helical" evidence="8">
    <location>
        <begin position="124"/>
        <end position="146"/>
    </location>
</feature>
<comment type="subcellular location">
    <subcellularLocation>
        <location evidence="1">Cell membrane</location>
        <topology evidence="1">Multi-pass membrane protein</topology>
    </subcellularLocation>
</comment>
<dbReference type="GO" id="GO:0055085">
    <property type="term" value="P:transmembrane transport"/>
    <property type="evidence" value="ECO:0007669"/>
    <property type="project" value="InterPro"/>
</dbReference>
<dbReference type="InterPro" id="IPR038770">
    <property type="entry name" value="Na+/solute_symporter_sf"/>
</dbReference>
<feature type="transmembrane region" description="Helical" evidence="8">
    <location>
        <begin position="251"/>
        <end position="270"/>
    </location>
</feature>
<reference evidence="9 10" key="1">
    <citation type="submission" date="2020-05" db="EMBL/GenBank/DDBJ databases">
        <title>Parvularcula mediterraneae sp. nov., isolated from polypropylene straw from shallow seawater of the seashore of Laganas in Zakynthos island, Greece.</title>
        <authorList>
            <person name="Szabo I."/>
            <person name="Al-Omari J."/>
            <person name="Rado J."/>
            <person name="Szerdahelyi G.S."/>
        </authorList>
    </citation>
    <scope>NUCLEOTIDE SEQUENCE [LARGE SCALE GENOMIC DNA]</scope>
    <source>
        <strain evidence="9 10">ZS-1/3</strain>
    </source>
</reference>
<evidence type="ECO:0000256" key="4">
    <source>
        <dbReference type="ARBA" id="ARBA00022475"/>
    </source>
</evidence>
<dbReference type="PANTHER" id="PTHR36838:SF4">
    <property type="entry name" value="AUXIN EFFLUX CARRIER FAMILY PROTEIN"/>
    <property type="match status" value="1"/>
</dbReference>
<evidence type="ECO:0000256" key="2">
    <source>
        <dbReference type="ARBA" id="ARBA00010145"/>
    </source>
</evidence>
<keyword evidence="10" id="KW-1185">Reference proteome</keyword>
<sequence length="304" mass="30942">MDVFSGLIPIAATIALGWVVRRTGLVRLDLWAGINKLGYLVLLPALLFVTIGQASLEGIAAGGVVVSAVLGFLAMAALIVMLKPLLRTDGPSFTSVFQGGLRWNGFVILALAQVSLSVDQAALVAIIFGPTVPLINILCVAVLSVWGAHEGDVSVSRVALRIVTNPLIIGCAAGAAAIALPWLQPPLVVATGELIGRAALPLILLAIGAGLDFSAIGAKPGLLSASVVLKLLIAPAVFLGIGVAFSLPPEALVVLAAIGGAPGAASAYVLAKELGGDAELMAGHVTVTTMLAFVSLPFWMWLVS</sequence>
<organism evidence="9 10">
    <name type="scientific">Parvularcula mediterranea</name>
    <dbReference type="NCBI Taxonomy" id="2732508"/>
    <lineage>
        <taxon>Bacteria</taxon>
        <taxon>Pseudomonadati</taxon>
        <taxon>Pseudomonadota</taxon>
        <taxon>Alphaproteobacteria</taxon>
        <taxon>Parvularculales</taxon>
        <taxon>Parvularculaceae</taxon>
        <taxon>Parvularcula</taxon>
    </lineage>
</organism>
<evidence type="ECO:0000313" key="9">
    <source>
        <dbReference type="EMBL" id="NNU16488.1"/>
    </source>
</evidence>
<keyword evidence="7 8" id="KW-0472">Membrane</keyword>
<dbReference type="EMBL" id="JABFCX010000003">
    <property type="protein sequence ID" value="NNU16488.1"/>
    <property type="molecule type" value="Genomic_DNA"/>
</dbReference>
<comment type="caution">
    <text evidence="9">The sequence shown here is derived from an EMBL/GenBank/DDBJ whole genome shotgun (WGS) entry which is preliminary data.</text>
</comment>
<keyword evidence="4" id="KW-1003">Cell membrane</keyword>
<evidence type="ECO:0000256" key="1">
    <source>
        <dbReference type="ARBA" id="ARBA00004651"/>
    </source>
</evidence>
<dbReference type="Gene3D" id="1.20.1530.20">
    <property type="match status" value="1"/>
</dbReference>
<name>A0A7Y3RLV4_9PROT</name>
<dbReference type="GO" id="GO:0005886">
    <property type="term" value="C:plasma membrane"/>
    <property type="evidence" value="ECO:0007669"/>
    <property type="project" value="UniProtKB-SubCell"/>
</dbReference>
<feature type="transmembrane region" description="Helical" evidence="8">
    <location>
        <begin position="282"/>
        <end position="302"/>
    </location>
</feature>
<feature type="transmembrane region" description="Helical" evidence="8">
    <location>
        <begin position="37"/>
        <end position="54"/>
    </location>
</feature>
<evidence type="ECO:0000256" key="6">
    <source>
        <dbReference type="ARBA" id="ARBA00022989"/>
    </source>
</evidence>
<feature type="transmembrane region" description="Helical" evidence="8">
    <location>
        <begin position="194"/>
        <end position="215"/>
    </location>
</feature>
<evidence type="ECO:0000256" key="5">
    <source>
        <dbReference type="ARBA" id="ARBA00022692"/>
    </source>
</evidence>
<feature type="transmembrane region" description="Helical" evidence="8">
    <location>
        <begin position="158"/>
        <end position="182"/>
    </location>
</feature>
<evidence type="ECO:0000256" key="3">
    <source>
        <dbReference type="ARBA" id="ARBA00022448"/>
    </source>
</evidence>
<dbReference type="PANTHER" id="PTHR36838">
    <property type="entry name" value="AUXIN EFFLUX CARRIER FAMILY PROTEIN"/>
    <property type="match status" value="1"/>
</dbReference>
<evidence type="ECO:0000313" key="10">
    <source>
        <dbReference type="Proteomes" id="UP000536835"/>
    </source>
</evidence>
<evidence type="ECO:0000256" key="8">
    <source>
        <dbReference type="SAM" id="Phobius"/>
    </source>
</evidence>
<feature type="transmembrane region" description="Helical" evidence="8">
    <location>
        <begin position="227"/>
        <end position="245"/>
    </location>
</feature>
<feature type="transmembrane region" description="Helical" evidence="8">
    <location>
        <begin position="101"/>
        <end position="118"/>
    </location>
</feature>
<accession>A0A7Y3RLV4</accession>
<keyword evidence="6 8" id="KW-1133">Transmembrane helix</keyword>
<protein>
    <submittedName>
        <fullName evidence="9">AEC family transporter</fullName>
    </submittedName>
</protein>
<dbReference type="Pfam" id="PF03547">
    <property type="entry name" value="Mem_trans"/>
    <property type="match status" value="1"/>
</dbReference>
<dbReference type="RefSeq" id="WP_173198983.1">
    <property type="nucleotide sequence ID" value="NZ_JABFCX010000003.1"/>
</dbReference>
<proteinExistence type="inferred from homology"/>
<dbReference type="Proteomes" id="UP000536835">
    <property type="component" value="Unassembled WGS sequence"/>
</dbReference>
<feature type="transmembrane region" description="Helical" evidence="8">
    <location>
        <begin position="60"/>
        <end position="80"/>
    </location>
</feature>
<feature type="transmembrane region" description="Helical" evidence="8">
    <location>
        <begin position="6"/>
        <end position="25"/>
    </location>
</feature>
<dbReference type="AlphaFoldDB" id="A0A7Y3RLV4"/>
<dbReference type="InterPro" id="IPR004776">
    <property type="entry name" value="Mem_transp_PIN-like"/>
</dbReference>
<evidence type="ECO:0000256" key="7">
    <source>
        <dbReference type="ARBA" id="ARBA00023136"/>
    </source>
</evidence>
<keyword evidence="5 8" id="KW-0812">Transmembrane</keyword>
<gene>
    <name evidence="9" type="ORF">HK107_09165</name>
</gene>
<keyword evidence="3" id="KW-0813">Transport</keyword>
<comment type="similarity">
    <text evidence="2">Belongs to the auxin efflux carrier (TC 2.A.69) family.</text>
</comment>